<dbReference type="Gene3D" id="6.10.250.1300">
    <property type="match status" value="1"/>
</dbReference>
<keyword evidence="5" id="KW-1185">Reference proteome</keyword>
<keyword evidence="2" id="KW-1133">Transmembrane helix</keyword>
<feature type="compositionally biased region" description="Pro residues" evidence="1">
    <location>
        <begin position="263"/>
        <end position="292"/>
    </location>
</feature>
<dbReference type="Pfam" id="PF16751">
    <property type="entry name" value="RsdA_SigD_bd"/>
    <property type="match status" value="1"/>
</dbReference>
<evidence type="ECO:0000256" key="2">
    <source>
        <dbReference type="SAM" id="Phobius"/>
    </source>
</evidence>
<dbReference type="RefSeq" id="WP_302917115.1">
    <property type="nucleotide sequence ID" value="NZ_JAUMSQ010000516.1"/>
</dbReference>
<evidence type="ECO:0000313" key="4">
    <source>
        <dbReference type="EMBL" id="MDO3640242.1"/>
    </source>
</evidence>
<protein>
    <submittedName>
        <fullName evidence="4">Anti-sigma-D factor RsdA</fullName>
    </submittedName>
</protein>
<feature type="transmembrane region" description="Helical" evidence="2">
    <location>
        <begin position="86"/>
        <end position="111"/>
    </location>
</feature>
<feature type="non-terminal residue" evidence="4">
    <location>
        <position position="292"/>
    </location>
</feature>
<gene>
    <name evidence="4" type="ORF">Q2100_31165</name>
</gene>
<feature type="domain" description="Anti-sigma-D factor RsdA sigma factor binding region" evidence="3">
    <location>
        <begin position="15"/>
        <end position="60"/>
    </location>
</feature>
<reference evidence="4" key="1">
    <citation type="submission" date="2023-07" db="EMBL/GenBank/DDBJ databases">
        <title>Mycolicibacterium sp. nov., a novel bacterial species.</title>
        <authorList>
            <person name="Cao Y."/>
        </authorList>
    </citation>
    <scope>NUCLEOTIDE SEQUENCE</scope>
    <source>
        <strain evidence="4">KC 300</strain>
    </source>
</reference>
<organism evidence="4 5">
    <name type="scientific">Mycolicibacterium arseniciresistens</name>
    <dbReference type="NCBI Taxonomy" id="3062257"/>
    <lineage>
        <taxon>Bacteria</taxon>
        <taxon>Bacillati</taxon>
        <taxon>Actinomycetota</taxon>
        <taxon>Actinomycetes</taxon>
        <taxon>Mycobacteriales</taxon>
        <taxon>Mycobacteriaceae</taxon>
        <taxon>Mycolicibacterium</taxon>
    </lineage>
</organism>
<evidence type="ECO:0000256" key="1">
    <source>
        <dbReference type="SAM" id="MobiDB-lite"/>
    </source>
</evidence>
<dbReference type="InterPro" id="IPR031928">
    <property type="entry name" value="RsdA_SigD-bd"/>
</dbReference>
<feature type="compositionally biased region" description="Low complexity" evidence="1">
    <location>
        <begin position="225"/>
        <end position="262"/>
    </location>
</feature>
<dbReference type="PRINTS" id="PR01217">
    <property type="entry name" value="PRICHEXTENSN"/>
</dbReference>
<proteinExistence type="predicted"/>
<keyword evidence="2" id="KW-0472">Membrane</keyword>
<comment type="caution">
    <text evidence="4">The sequence shown here is derived from an EMBL/GenBank/DDBJ whole genome shotgun (WGS) entry which is preliminary data.</text>
</comment>
<feature type="region of interest" description="Disordered" evidence="1">
    <location>
        <begin position="198"/>
        <end position="292"/>
    </location>
</feature>
<name>A0ABT8UT75_9MYCO</name>
<evidence type="ECO:0000313" key="5">
    <source>
        <dbReference type="Proteomes" id="UP001168823"/>
    </source>
</evidence>
<keyword evidence="2" id="KW-0812">Transmembrane</keyword>
<dbReference type="EMBL" id="JAUMSQ010000516">
    <property type="protein sequence ID" value="MDO3640242.1"/>
    <property type="molecule type" value="Genomic_DNA"/>
</dbReference>
<accession>A0ABT8UT75</accession>
<evidence type="ECO:0000259" key="3">
    <source>
        <dbReference type="Pfam" id="PF16751"/>
    </source>
</evidence>
<dbReference type="Proteomes" id="UP001168823">
    <property type="component" value="Unassembled WGS sequence"/>
</dbReference>
<sequence length="292" mass="30522">MPDFGRWTNNGGDSSLNEVNRTDRFLDALAGEQPVYSTDAGEAELAYVLAGWRDEVRQAPVTSVVTTRDAVMALDRSASSRQRRRASMAVLGSVAAAVLAVGGFGAVIAGAGPDDPLYGLRTALFGEQQQTRDDQVVLAAQSQLAEVQQLIDQGDWTAAQTKLQTMTTTVAAVDDSTRQEELVEQWQQLSVKVDTRDVNATVPPDAPPVVLPEVPTDLPLPVILDPDAATSPPPTTSAGETPGSTSPTTTSPTTPSPSDGTPSPTPSPSTPLPSPTPSPQLPLPTPSPQPSP</sequence>